<name>A0A6A4HVS8_9AGAR</name>
<sequence length="190" mass="21118">MKEKCSCMVLIAQSFPDLSLMWLISQPFQSHRGLDRKPARVLSHPSKAWPPDHDSKDSEGGALDKTELLVQPIFTALATRGAERCKVFINNDSRKDRDFGTPTTPKAAKGKKVDGKKGNKGIKNGPAEPETKVEEAVEDVGKVLEESRLLHSHDHAQQVSFLGQATVLVTVKSQQRYWFGSYTIESHSLH</sequence>
<feature type="region of interest" description="Disordered" evidence="1">
    <location>
        <begin position="36"/>
        <end position="60"/>
    </location>
</feature>
<dbReference type="AlphaFoldDB" id="A0A6A4HVS8"/>
<feature type="region of interest" description="Disordered" evidence="1">
    <location>
        <begin position="95"/>
        <end position="130"/>
    </location>
</feature>
<gene>
    <name evidence="2" type="ORF">BT96DRAFT_974196</name>
</gene>
<accession>A0A6A4HVS8</accession>
<evidence type="ECO:0000313" key="3">
    <source>
        <dbReference type="Proteomes" id="UP000799118"/>
    </source>
</evidence>
<feature type="compositionally biased region" description="Basic and acidic residues" evidence="1">
    <location>
        <begin position="50"/>
        <end position="60"/>
    </location>
</feature>
<evidence type="ECO:0000256" key="1">
    <source>
        <dbReference type="SAM" id="MobiDB-lite"/>
    </source>
</evidence>
<organism evidence="2 3">
    <name type="scientific">Gymnopus androsaceus JB14</name>
    <dbReference type="NCBI Taxonomy" id="1447944"/>
    <lineage>
        <taxon>Eukaryota</taxon>
        <taxon>Fungi</taxon>
        <taxon>Dikarya</taxon>
        <taxon>Basidiomycota</taxon>
        <taxon>Agaricomycotina</taxon>
        <taxon>Agaricomycetes</taxon>
        <taxon>Agaricomycetidae</taxon>
        <taxon>Agaricales</taxon>
        <taxon>Marasmiineae</taxon>
        <taxon>Omphalotaceae</taxon>
        <taxon>Gymnopus</taxon>
    </lineage>
</organism>
<dbReference type="EMBL" id="ML769433">
    <property type="protein sequence ID" value="KAE9402569.1"/>
    <property type="molecule type" value="Genomic_DNA"/>
</dbReference>
<evidence type="ECO:0000313" key="2">
    <source>
        <dbReference type="EMBL" id="KAE9402569.1"/>
    </source>
</evidence>
<reference evidence="2" key="1">
    <citation type="journal article" date="2019" name="Environ. Microbiol.">
        <title>Fungal ecological strategies reflected in gene transcription - a case study of two litter decomposers.</title>
        <authorList>
            <person name="Barbi F."/>
            <person name="Kohler A."/>
            <person name="Barry K."/>
            <person name="Baskaran P."/>
            <person name="Daum C."/>
            <person name="Fauchery L."/>
            <person name="Ihrmark K."/>
            <person name="Kuo A."/>
            <person name="LaButti K."/>
            <person name="Lipzen A."/>
            <person name="Morin E."/>
            <person name="Grigoriev I.V."/>
            <person name="Henrissat B."/>
            <person name="Lindahl B."/>
            <person name="Martin F."/>
        </authorList>
    </citation>
    <scope>NUCLEOTIDE SEQUENCE</scope>
    <source>
        <strain evidence="2">JB14</strain>
    </source>
</reference>
<proteinExistence type="predicted"/>
<protein>
    <submittedName>
        <fullName evidence="2">Uncharacterized protein</fullName>
    </submittedName>
</protein>
<dbReference type="Proteomes" id="UP000799118">
    <property type="component" value="Unassembled WGS sequence"/>
</dbReference>
<keyword evidence="3" id="KW-1185">Reference proteome</keyword>